<name>A0ABS0F339_9BACL</name>
<comment type="subcellular location">
    <subcellularLocation>
        <location evidence="1">Cell membrane</location>
        <topology evidence="1">Multi-pass membrane protein</topology>
    </subcellularLocation>
</comment>
<dbReference type="RefSeq" id="WP_195867506.1">
    <property type="nucleotide sequence ID" value="NZ_JADPKZ010000038.1"/>
</dbReference>
<feature type="transmembrane region" description="Helical" evidence="6">
    <location>
        <begin position="212"/>
        <end position="230"/>
    </location>
</feature>
<feature type="transmembrane region" description="Helical" evidence="6">
    <location>
        <begin position="236"/>
        <end position="253"/>
    </location>
</feature>
<organism evidence="8 9">
    <name type="scientific">Alicyclobacillus mali</name>
    <name type="common">ex Roth et al. 2021</name>
    <dbReference type="NCBI Taxonomy" id="1123961"/>
    <lineage>
        <taxon>Bacteria</taxon>
        <taxon>Bacillati</taxon>
        <taxon>Bacillota</taxon>
        <taxon>Bacilli</taxon>
        <taxon>Bacillales</taxon>
        <taxon>Alicyclobacillaceae</taxon>
        <taxon>Alicyclobacillus</taxon>
    </lineage>
</organism>
<dbReference type="CDD" id="cd17321">
    <property type="entry name" value="MFS_MMR_MDR_like"/>
    <property type="match status" value="1"/>
</dbReference>
<dbReference type="Gene3D" id="1.20.1250.20">
    <property type="entry name" value="MFS general substrate transporter like domains"/>
    <property type="match status" value="1"/>
</dbReference>
<keyword evidence="3 6" id="KW-0812">Transmembrane</keyword>
<evidence type="ECO:0000256" key="6">
    <source>
        <dbReference type="SAM" id="Phobius"/>
    </source>
</evidence>
<evidence type="ECO:0000259" key="7">
    <source>
        <dbReference type="PROSITE" id="PS50850"/>
    </source>
</evidence>
<feature type="transmembrane region" description="Helical" evidence="6">
    <location>
        <begin position="274"/>
        <end position="292"/>
    </location>
</feature>
<feature type="transmembrane region" description="Helical" evidence="6">
    <location>
        <begin position="85"/>
        <end position="104"/>
    </location>
</feature>
<feature type="transmembrane region" description="Helical" evidence="6">
    <location>
        <begin position="312"/>
        <end position="333"/>
    </location>
</feature>
<evidence type="ECO:0000256" key="4">
    <source>
        <dbReference type="ARBA" id="ARBA00022989"/>
    </source>
</evidence>
<feature type="transmembrane region" description="Helical" evidence="6">
    <location>
        <begin position="432"/>
        <end position="452"/>
    </location>
</feature>
<feature type="transmembrane region" description="Helical" evidence="6">
    <location>
        <begin position="170"/>
        <end position="192"/>
    </location>
</feature>
<keyword evidence="2" id="KW-0813">Transport</keyword>
<dbReference type="InterPro" id="IPR020846">
    <property type="entry name" value="MFS_dom"/>
</dbReference>
<dbReference type="InterPro" id="IPR036259">
    <property type="entry name" value="MFS_trans_sf"/>
</dbReference>
<evidence type="ECO:0000313" key="9">
    <source>
        <dbReference type="Proteomes" id="UP000642910"/>
    </source>
</evidence>
<dbReference type="InterPro" id="IPR005829">
    <property type="entry name" value="Sugar_transporter_CS"/>
</dbReference>
<dbReference type="InterPro" id="IPR011701">
    <property type="entry name" value="MFS"/>
</dbReference>
<feature type="transmembrane region" description="Helical" evidence="6">
    <location>
        <begin position="52"/>
        <end position="73"/>
    </location>
</feature>
<feature type="domain" description="Major facilitator superfamily (MFS) profile" evidence="7">
    <location>
        <begin position="19"/>
        <end position="458"/>
    </location>
</feature>
<dbReference type="EMBL" id="JADPKZ010000038">
    <property type="protein sequence ID" value="MBF8377720.1"/>
    <property type="molecule type" value="Genomic_DNA"/>
</dbReference>
<evidence type="ECO:0000256" key="2">
    <source>
        <dbReference type="ARBA" id="ARBA00022448"/>
    </source>
</evidence>
<dbReference type="PANTHER" id="PTHR42718">
    <property type="entry name" value="MAJOR FACILITATOR SUPERFAMILY MULTIDRUG TRANSPORTER MFSC"/>
    <property type="match status" value="1"/>
</dbReference>
<feature type="transmembrane region" description="Helical" evidence="6">
    <location>
        <begin position="410"/>
        <end position="426"/>
    </location>
</feature>
<evidence type="ECO:0000256" key="3">
    <source>
        <dbReference type="ARBA" id="ARBA00022692"/>
    </source>
</evidence>
<feature type="transmembrane region" description="Helical" evidence="6">
    <location>
        <begin position="364"/>
        <end position="389"/>
    </location>
</feature>
<dbReference type="Proteomes" id="UP000642910">
    <property type="component" value="Unassembled WGS sequence"/>
</dbReference>
<comment type="caution">
    <text evidence="8">The sequence shown here is derived from an EMBL/GenBank/DDBJ whole genome shotgun (WGS) entry which is preliminary data.</text>
</comment>
<reference evidence="8 9" key="1">
    <citation type="submission" date="2020-11" db="EMBL/GenBank/DDBJ databases">
        <title>Genomic insight of Alicyclobacillus mali FL 18 reveals a new arsenic-resistant strain, with potential in environmental biotechnology.</title>
        <authorList>
            <person name="Fiorentino G."/>
            <person name="Gallo G."/>
            <person name="Aulitto M."/>
        </authorList>
    </citation>
    <scope>NUCLEOTIDE SEQUENCE [LARGE SCALE GENOMIC DNA]</scope>
    <source>
        <strain evidence="8 9">FL 18</strain>
    </source>
</reference>
<evidence type="ECO:0000256" key="5">
    <source>
        <dbReference type="ARBA" id="ARBA00023136"/>
    </source>
</evidence>
<proteinExistence type="predicted"/>
<keyword evidence="4 6" id="KW-1133">Transmembrane helix</keyword>
<dbReference type="Gene3D" id="1.20.1720.10">
    <property type="entry name" value="Multidrug resistance protein D"/>
    <property type="match status" value="1"/>
</dbReference>
<dbReference type="Pfam" id="PF07690">
    <property type="entry name" value="MFS_1"/>
    <property type="match status" value="1"/>
</dbReference>
<feature type="transmembrane region" description="Helical" evidence="6">
    <location>
        <begin position="340"/>
        <end position="358"/>
    </location>
</feature>
<dbReference type="SUPFAM" id="SSF103473">
    <property type="entry name" value="MFS general substrate transporter"/>
    <property type="match status" value="1"/>
</dbReference>
<dbReference type="PROSITE" id="PS00216">
    <property type="entry name" value="SUGAR_TRANSPORT_1"/>
    <property type="match status" value="1"/>
</dbReference>
<feature type="transmembrane region" description="Helical" evidence="6">
    <location>
        <begin position="110"/>
        <end position="131"/>
    </location>
</feature>
<evidence type="ECO:0000313" key="8">
    <source>
        <dbReference type="EMBL" id="MBF8377720.1"/>
    </source>
</evidence>
<protein>
    <submittedName>
        <fullName evidence="8">MFS transporter</fullName>
    </submittedName>
</protein>
<dbReference type="PROSITE" id="PS50850">
    <property type="entry name" value="MFS"/>
    <property type="match status" value="1"/>
</dbReference>
<evidence type="ECO:0000256" key="1">
    <source>
        <dbReference type="ARBA" id="ARBA00004651"/>
    </source>
</evidence>
<feature type="transmembrane region" description="Helical" evidence="6">
    <location>
        <begin position="143"/>
        <end position="164"/>
    </location>
</feature>
<keyword evidence="9" id="KW-1185">Reference proteome</keyword>
<dbReference type="PANTHER" id="PTHR42718:SF9">
    <property type="entry name" value="MAJOR FACILITATOR SUPERFAMILY MULTIDRUG TRANSPORTER MFSC"/>
    <property type="match status" value="1"/>
</dbReference>
<keyword evidence="5 6" id="KW-0472">Membrane</keyword>
<gene>
    <name evidence="8" type="ORF">IW967_07550</name>
</gene>
<accession>A0ABS0F339</accession>
<sequence>MSTITVSAKEPRGGRRALFLITIALGVLLNPLNSSMISVAMAKFEHVFHVHFTTASWLISSYYLASAVAQPIMGKVADLVGRKPLFLIGLALVALSCALAPFAPSFTWLVVFRLIQSFGSGAIYPAGMGIVRNVITDRQAQALAFLSVFSSGAAAFGPSIGGVIMNYLDWQGIFLVNFPFVVASFLLAIFVLPNPRRGDRQKAREVLREIDLPGIALFILAIAASLVFLLSLTEKPVWWAAAAGLLAFVAFGWREHLAASPFLSLRFFRQYTSLAWVLVQFTTVNIIFYSIFFGMPTYLQEVRGFNSQETGLIMLAVAGFSLITAPITGRWVARSGSRPPLILAALFMTAGSLLMLTLHTASPVWWLCVVLSVLGLSNGFNNVGLQTALFAASPREVISTASGLFQMSRYMGTILSTVVLGLLFGARLTTSALHILAVVLACLGALVLVMSLRLPRQS</sequence>